<reference evidence="3" key="2">
    <citation type="journal article" date="2019" name="Int. J. Syst. Evol. Microbiol.">
        <title>The Global Catalogue of Microorganisms (GCM) 10K type strain sequencing project: providing services to taxonomists for standard genome sequencing and annotation.</title>
        <authorList>
            <consortium name="The Broad Institute Genomics Platform"/>
            <consortium name="The Broad Institute Genome Sequencing Center for Infectious Disease"/>
            <person name="Wu L."/>
            <person name="Ma J."/>
        </authorList>
    </citation>
    <scope>NUCLEOTIDE SEQUENCE [LARGE SCALE GENOMIC DNA]</scope>
    <source>
        <strain evidence="3">DT92</strain>
    </source>
</reference>
<evidence type="ECO:0000313" key="2">
    <source>
        <dbReference type="EMBL" id="MFC7137541.1"/>
    </source>
</evidence>
<evidence type="ECO:0000313" key="1">
    <source>
        <dbReference type="EMBL" id="MFC7135465.1"/>
    </source>
</evidence>
<sequence length="56" mass="5831">MVLSFLVGGFAAVNRTLTGTVATVTGEVRGAFRDAGLAVERAFASGASRSSTRKRR</sequence>
<evidence type="ECO:0000313" key="3">
    <source>
        <dbReference type="Proteomes" id="UP001596368"/>
    </source>
</evidence>
<reference evidence="2" key="1">
    <citation type="journal article" date="2014" name="Int. J. Syst. Evol. Microbiol.">
        <title>Complete genome sequence of Corynebacterium casei LMG S-19264T (=DSM 44701T), isolated from a smear-ripened cheese.</title>
        <authorList>
            <consortium name="US DOE Joint Genome Institute (JGI-PGF)"/>
            <person name="Walter F."/>
            <person name="Albersmeier A."/>
            <person name="Kalinowski J."/>
            <person name="Ruckert C."/>
        </authorList>
    </citation>
    <scope>NUCLEOTIDE SEQUENCE [LARGE SCALE GENOMIC DNA]</scope>
    <source>
        <strain evidence="2">NBRC 112578</strain>
    </source>
</reference>
<comment type="caution">
    <text evidence="2">The sequence shown here is derived from an EMBL/GenBank/DDBJ whole genome shotgun (WGS) entry which is preliminary data.</text>
</comment>
<keyword evidence="3" id="KW-1185">Reference proteome</keyword>
<dbReference type="AlphaFoldDB" id="A0ABD5XUJ2"/>
<reference evidence="2" key="3">
    <citation type="submission" date="2024-09" db="EMBL/GenBank/DDBJ databases">
        <authorList>
            <person name="Sun Q."/>
        </authorList>
    </citation>
    <scope>NUCLEOTIDE SEQUENCE</scope>
    <source>
        <strain evidence="2">NBRC 112578</strain>
    </source>
</reference>
<dbReference type="EMBL" id="JBHSZG010000001">
    <property type="protein sequence ID" value="MFC7135465.1"/>
    <property type="molecule type" value="Genomic_DNA"/>
</dbReference>
<gene>
    <name evidence="1" type="ORF">ACFQRB_00270</name>
    <name evidence="2" type="ORF">ACFQRB_16075</name>
</gene>
<organism evidence="2 3">
    <name type="scientific">Halobaculum litoreum</name>
    <dbReference type="NCBI Taxonomy" id="3031998"/>
    <lineage>
        <taxon>Archaea</taxon>
        <taxon>Methanobacteriati</taxon>
        <taxon>Methanobacteriota</taxon>
        <taxon>Stenosarchaea group</taxon>
        <taxon>Halobacteria</taxon>
        <taxon>Halobacteriales</taxon>
        <taxon>Haloferacaceae</taxon>
        <taxon>Halobaculum</taxon>
    </lineage>
</organism>
<proteinExistence type="predicted"/>
<dbReference type="EMBL" id="JBHSZG010000001">
    <property type="protein sequence ID" value="MFC7137541.1"/>
    <property type="molecule type" value="Genomic_DNA"/>
</dbReference>
<dbReference type="Proteomes" id="UP001596368">
    <property type="component" value="Unassembled WGS sequence"/>
</dbReference>
<protein>
    <submittedName>
        <fullName evidence="2">Uncharacterized protein</fullName>
    </submittedName>
</protein>
<accession>A0ABD5XUJ2</accession>
<name>A0ABD5XUJ2_9EURY</name>